<evidence type="ECO:0000256" key="2">
    <source>
        <dbReference type="ARBA" id="ARBA00023242"/>
    </source>
</evidence>
<sequence length="227" mass="26483">MSDTGSVHDRILIALHHSGWNELLLFIANSEDEKGFAFHILEIISLMFREQIAGAGVNMKRIELCCSSSILGMLTNDQLCIYSFNRFGGTYELTNTKSISERPLIYHHDVTKNLMSKVASPGSDISSYNATDIVDLNINKRQFRRPRNRKPLIDTEVYHNSLVTVQLFLQQFCWRFLQHCYNPLMHSVHSVLVRQAAQTNDETYFLWAMRFFMAFCRLFRFNPEYIR</sequence>
<comment type="subcellular location">
    <subcellularLocation>
        <location evidence="1">Nucleus</location>
    </subcellularLocation>
</comment>
<evidence type="ECO:0000259" key="4">
    <source>
        <dbReference type="Pfam" id="PF04821"/>
    </source>
</evidence>
<dbReference type="GO" id="GO:0006281">
    <property type="term" value="P:DNA repair"/>
    <property type="evidence" value="ECO:0007669"/>
    <property type="project" value="TreeGrafter"/>
</dbReference>
<evidence type="ECO:0000313" key="5">
    <source>
        <dbReference type="EMBL" id="VEL22775.1"/>
    </source>
</evidence>
<dbReference type="InterPro" id="IPR006906">
    <property type="entry name" value="Timeless_N"/>
</dbReference>
<dbReference type="GO" id="GO:0000076">
    <property type="term" value="P:DNA replication checkpoint signaling"/>
    <property type="evidence" value="ECO:0007669"/>
    <property type="project" value="TreeGrafter"/>
</dbReference>
<accession>A0A3S5CN97</accession>
<dbReference type="PANTHER" id="PTHR22940:SF4">
    <property type="entry name" value="PROTEIN TIMELESS HOMOLOG"/>
    <property type="match status" value="1"/>
</dbReference>
<keyword evidence="2" id="KW-0539">Nucleus</keyword>
<proteinExistence type="predicted"/>
<organism evidence="5 6">
    <name type="scientific">Protopolystoma xenopodis</name>
    <dbReference type="NCBI Taxonomy" id="117903"/>
    <lineage>
        <taxon>Eukaryota</taxon>
        <taxon>Metazoa</taxon>
        <taxon>Spiralia</taxon>
        <taxon>Lophotrochozoa</taxon>
        <taxon>Platyhelminthes</taxon>
        <taxon>Monogenea</taxon>
        <taxon>Polyopisthocotylea</taxon>
        <taxon>Polystomatidea</taxon>
        <taxon>Polystomatidae</taxon>
        <taxon>Protopolystoma</taxon>
    </lineage>
</organism>
<evidence type="ECO:0000256" key="1">
    <source>
        <dbReference type="ARBA" id="ARBA00004123"/>
    </source>
</evidence>
<name>A0A3S5CN97_9PLAT</name>
<dbReference type="GO" id="GO:0043111">
    <property type="term" value="P:replication fork arrest"/>
    <property type="evidence" value="ECO:0007669"/>
    <property type="project" value="TreeGrafter"/>
</dbReference>
<gene>
    <name evidence="5" type="ORF">PXEA_LOCUS16215</name>
</gene>
<dbReference type="Proteomes" id="UP000784294">
    <property type="component" value="Unassembled WGS sequence"/>
</dbReference>
<evidence type="ECO:0000313" key="6">
    <source>
        <dbReference type="Proteomes" id="UP000784294"/>
    </source>
</evidence>
<evidence type="ECO:0000256" key="3">
    <source>
        <dbReference type="ARBA" id="ARBA00023306"/>
    </source>
</evidence>
<dbReference type="GO" id="GO:0031298">
    <property type="term" value="C:replication fork protection complex"/>
    <property type="evidence" value="ECO:0007669"/>
    <property type="project" value="TreeGrafter"/>
</dbReference>
<dbReference type="OrthoDB" id="310853at2759"/>
<keyword evidence="3" id="KW-0131">Cell cycle</keyword>
<dbReference type="EMBL" id="CAAALY010058340">
    <property type="protein sequence ID" value="VEL22775.1"/>
    <property type="molecule type" value="Genomic_DNA"/>
</dbReference>
<keyword evidence="6" id="KW-1185">Reference proteome</keyword>
<protein>
    <recommendedName>
        <fullName evidence="4">Timeless N-terminal domain-containing protein</fullName>
    </recommendedName>
</protein>
<dbReference type="Pfam" id="PF04821">
    <property type="entry name" value="TIMELESS"/>
    <property type="match status" value="1"/>
</dbReference>
<dbReference type="InterPro" id="IPR044998">
    <property type="entry name" value="Timeless"/>
</dbReference>
<dbReference type="PANTHER" id="PTHR22940">
    <property type="entry name" value="TIMEOUT/TIMELESS-2"/>
    <property type="match status" value="1"/>
</dbReference>
<comment type="caution">
    <text evidence="5">The sequence shown here is derived from an EMBL/GenBank/DDBJ whole genome shotgun (WGS) entry which is preliminary data.</text>
</comment>
<dbReference type="AlphaFoldDB" id="A0A3S5CN97"/>
<reference evidence="5" key="1">
    <citation type="submission" date="2018-11" db="EMBL/GenBank/DDBJ databases">
        <authorList>
            <consortium name="Pathogen Informatics"/>
        </authorList>
    </citation>
    <scope>NUCLEOTIDE SEQUENCE</scope>
</reference>
<dbReference type="GO" id="GO:0003677">
    <property type="term" value="F:DNA binding"/>
    <property type="evidence" value="ECO:0007669"/>
    <property type="project" value="TreeGrafter"/>
</dbReference>
<feature type="domain" description="Timeless N-terminal" evidence="4">
    <location>
        <begin position="6"/>
        <end position="51"/>
    </location>
</feature>